<comment type="caution">
    <text evidence="1">The sequence shown here is derived from an EMBL/GenBank/DDBJ whole genome shotgun (WGS) entry which is preliminary data.</text>
</comment>
<dbReference type="Gene3D" id="1.25.40.390">
    <property type="match status" value="1"/>
</dbReference>
<accession>B7B7Q6</accession>
<name>B7B7Q6_9BACT</name>
<dbReference type="Proteomes" id="UP000005510">
    <property type="component" value="Unassembled WGS sequence"/>
</dbReference>
<dbReference type="AlphaFoldDB" id="B7B7Q6"/>
<feature type="non-terminal residue" evidence="1">
    <location>
        <position position="62"/>
    </location>
</feature>
<reference evidence="1 2" key="2">
    <citation type="submission" date="2008-10" db="EMBL/GenBank/DDBJ databases">
        <authorList>
            <person name="Fulton L."/>
            <person name="Clifton S."/>
            <person name="Fulton B."/>
            <person name="Xu J."/>
            <person name="Minx P."/>
            <person name="Pepin K.H."/>
            <person name="Johnson M."/>
            <person name="Bhonagiri V."/>
            <person name="Nash W.E."/>
            <person name="Mardis E.R."/>
            <person name="Wilson R.K."/>
        </authorList>
    </citation>
    <scope>NUCLEOTIDE SEQUENCE [LARGE SCALE GENOMIC DNA]</scope>
    <source>
        <strain evidence="1 2">DSM 18315</strain>
    </source>
</reference>
<protein>
    <submittedName>
        <fullName evidence="1">Uncharacterized protein</fullName>
    </submittedName>
</protein>
<reference evidence="1 2" key="1">
    <citation type="submission" date="2008-10" db="EMBL/GenBank/DDBJ databases">
        <title>Draft genome sequence of Parabacteroides johnsonii (DSM 18315).</title>
        <authorList>
            <person name="Sudarsanam P."/>
            <person name="Ley R."/>
            <person name="Guruge J."/>
            <person name="Turnbaugh P.J."/>
            <person name="Mahowald M."/>
            <person name="Liep D."/>
            <person name="Gordon J."/>
        </authorList>
    </citation>
    <scope>NUCLEOTIDE SEQUENCE [LARGE SCALE GENOMIC DNA]</scope>
    <source>
        <strain evidence="1 2">DSM 18315</strain>
    </source>
</reference>
<dbReference type="SUPFAM" id="SSF48452">
    <property type="entry name" value="TPR-like"/>
    <property type="match status" value="1"/>
</dbReference>
<dbReference type="HOGENOM" id="CLU_2928129_0_0_10"/>
<dbReference type="InterPro" id="IPR011990">
    <property type="entry name" value="TPR-like_helical_dom_sf"/>
</dbReference>
<dbReference type="EMBL" id="ABYH01000078">
    <property type="protein sequence ID" value="EEC97537.1"/>
    <property type="molecule type" value="Genomic_DNA"/>
</dbReference>
<organism evidence="1 2">
    <name type="scientific">Parabacteroides johnsonii DSM 18315</name>
    <dbReference type="NCBI Taxonomy" id="537006"/>
    <lineage>
        <taxon>Bacteria</taxon>
        <taxon>Pseudomonadati</taxon>
        <taxon>Bacteroidota</taxon>
        <taxon>Bacteroidia</taxon>
        <taxon>Bacteroidales</taxon>
        <taxon>Tannerellaceae</taxon>
        <taxon>Parabacteroides</taxon>
    </lineage>
</organism>
<gene>
    <name evidence="1" type="ORF">PRABACTJOHN_01054</name>
</gene>
<sequence>MIFFDLNPKDQLTTNTFWNTSEDVDAAVTAAYNWWVNNYVGSKFIFYEDSYSDIGFNYTNAS</sequence>
<proteinExistence type="predicted"/>
<evidence type="ECO:0000313" key="1">
    <source>
        <dbReference type="EMBL" id="EEC97537.1"/>
    </source>
</evidence>
<evidence type="ECO:0000313" key="2">
    <source>
        <dbReference type="Proteomes" id="UP000005510"/>
    </source>
</evidence>
<dbReference type="STRING" id="537006.PRABACTJOHN_01054"/>